<evidence type="ECO:0000313" key="2">
    <source>
        <dbReference type="EMBL" id="KAF2795840.1"/>
    </source>
</evidence>
<dbReference type="PANTHER" id="PTHR23001">
    <property type="entry name" value="EUKARYOTIC TRANSLATION INITIATION FACTOR"/>
    <property type="match status" value="1"/>
</dbReference>
<accession>A0A6A6XH33</accession>
<dbReference type="SMART" id="SM00653">
    <property type="entry name" value="eIF2B_5"/>
    <property type="match status" value="1"/>
</dbReference>
<dbReference type="EMBL" id="MU001846">
    <property type="protein sequence ID" value="KAF2795840.1"/>
    <property type="molecule type" value="Genomic_DNA"/>
</dbReference>
<organism evidence="2 3">
    <name type="scientific">Melanomma pulvis-pyrius CBS 109.77</name>
    <dbReference type="NCBI Taxonomy" id="1314802"/>
    <lineage>
        <taxon>Eukaryota</taxon>
        <taxon>Fungi</taxon>
        <taxon>Dikarya</taxon>
        <taxon>Ascomycota</taxon>
        <taxon>Pezizomycotina</taxon>
        <taxon>Dothideomycetes</taxon>
        <taxon>Pleosporomycetidae</taxon>
        <taxon>Pleosporales</taxon>
        <taxon>Melanommataceae</taxon>
        <taxon>Melanomma</taxon>
    </lineage>
</organism>
<name>A0A6A6XH33_9PLEO</name>
<keyword evidence="3" id="KW-1185">Reference proteome</keyword>
<feature type="domain" description="Translation initiation factor IF2/IF5" evidence="1">
    <location>
        <begin position="58"/>
        <end position="170"/>
    </location>
</feature>
<keyword evidence="2" id="KW-0648">Protein biosynthesis</keyword>
<dbReference type="AlphaFoldDB" id="A0A6A6XH33"/>
<dbReference type="Pfam" id="PF01873">
    <property type="entry name" value="eIF-5_eIF-2B"/>
    <property type="match status" value="1"/>
</dbReference>
<keyword evidence="2" id="KW-0396">Initiation factor</keyword>
<dbReference type="OrthoDB" id="3796400at2759"/>
<dbReference type="GO" id="GO:0003743">
    <property type="term" value="F:translation initiation factor activity"/>
    <property type="evidence" value="ECO:0007669"/>
    <property type="project" value="UniProtKB-KW"/>
</dbReference>
<dbReference type="InterPro" id="IPR045196">
    <property type="entry name" value="IF2/IF5"/>
</dbReference>
<protein>
    <submittedName>
        <fullName evidence="2">Translation initiation factor IF2/IF5</fullName>
    </submittedName>
</protein>
<sequence length="174" mass="20132">MTQKIATVFLSTHHNENNPILGTGIFAHNATDTIPYHLLLHRLFLQQNHYPRLNTYTKDEKPCPNVHILVERNKKTIFANFWDVCQGLGRDRDHVAQYLIKELGTNGSFDQWGRLVVKGRFVARQIENAIKRYKKQYVVICSSCESRDTSLSKTETRALLLTVGNYCFYEAKLC</sequence>
<gene>
    <name evidence="2" type="ORF">K505DRAFT_301347</name>
</gene>
<reference evidence="2" key="1">
    <citation type="journal article" date="2020" name="Stud. Mycol.">
        <title>101 Dothideomycetes genomes: a test case for predicting lifestyles and emergence of pathogens.</title>
        <authorList>
            <person name="Haridas S."/>
            <person name="Albert R."/>
            <person name="Binder M."/>
            <person name="Bloem J."/>
            <person name="Labutti K."/>
            <person name="Salamov A."/>
            <person name="Andreopoulos B."/>
            <person name="Baker S."/>
            <person name="Barry K."/>
            <person name="Bills G."/>
            <person name="Bluhm B."/>
            <person name="Cannon C."/>
            <person name="Castanera R."/>
            <person name="Culley D."/>
            <person name="Daum C."/>
            <person name="Ezra D."/>
            <person name="Gonzalez J."/>
            <person name="Henrissat B."/>
            <person name="Kuo A."/>
            <person name="Liang C."/>
            <person name="Lipzen A."/>
            <person name="Lutzoni F."/>
            <person name="Magnuson J."/>
            <person name="Mondo S."/>
            <person name="Nolan M."/>
            <person name="Ohm R."/>
            <person name="Pangilinan J."/>
            <person name="Park H.-J."/>
            <person name="Ramirez L."/>
            <person name="Alfaro M."/>
            <person name="Sun H."/>
            <person name="Tritt A."/>
            <person name="Yoshinaga Y."/>
            <person name="Zwiers L.-H."/>
            <person name="Turgeon B."/>
            <person name="Goodwin S."/>
            <person name="Spatafora J."/>
            <person name="Crous P."/>
            <person name="Grigoriev I."/>
        </authorList>
    </citation>
    <scope>NUCLEOTIDE SEQUENCE</scope>
    <source>
        <strain evidence="2">CBS 109.77</strain>
    </source>
</reference>
<evidence type="ECO:0000259" key="1">
    <source>
        <dbReference type="SMART" id="SM00653"/>
    </source>
</evidence>
<dbReference type="Proteomes" id="UP000799757">
    <property type="component" value="Unassembled WGS sequence"/>
</dbReference>
<dbReference type="InterPro" id="IPR016189">
    <property type="entry name" value="Transl_init_fac_IF2/IF5_N"/>
</dbReference>
<proteinExistence type="predicted"/>
<dbReference type="SUPFAM" id="SSF100966">
    <property type="entry name" value="Translation initiation factor 2 beta, aIF2beta, N-terminal domain"/>
    <property type="match status" value="1"/>
</dbReference>
<dbReference type="InterPro" id="IPR002735">
    <property type="entry name" value="Transl_init_fac_IF2/IF5_dom"/>
</dbReference>
<dbReference type="Gene3D" id="3.30.30.170">
    <property type="match status" value="1"/>
</dbReference>
<evidence type="ECO:0000313" key="3">
    <source>
        <dbReference type="Proteomes" id="UP000799757"/>
    </source>
</evidence>